<evidence type="ECO:0000313" key="2">
    <source>
        <dbReference type="Proteomes" id="UP000499080"/>
    </source>
</evidence>
<dbReference type="EMBL" id="BGPR01136427">
    <property type="protein sequence ID" value="GBN57813.1"/>
    <property type="molecule type" value="Genomic_DNA"/>
</dbReference>
<organism evidence="1 2">
    <name type="scientific">Araneus ventricosus</name>
    <name type="common">Orbweaver spider</name>
    <name type="synonym">Epeira ventricosa</name>
    <dbReference type="NCBI Taxonomy" id="182803"/>
    <lineage>
        <taxon>Eukaryota</taxon>
        <taxon>Metazoa</taxon>
        <taxon>Ecdysozoa</taxon>
        <taxon>Arthropoda</taxon>
        <taxon>Chelicerata</taxon>
        <taxon>Arachnida</taxon>
        <taxon>Araneae</taxon>
        <taxon>Araneomorphae</taxon>
        <taxon>Entelegynae</taxon>
        <taxon>Araneoidea</taxon>
        <taxon>Araneidae</taxon>
        <taxon>Araneus</taxon>
    </lineage>
</organism>
<dbReference type="AlphaFoldDB" id="A0A4Y2Q3T2"/>
<sequence>MILVSLPYNSGNGEIKKNIDFFRHQNFFEFTGKNCKVEVSIAHFNLPILEEDPKSKFNFLKERLCFLKHVRMIRASATFVPCYPFYFVLGPQRIIFARGFVGFLERSVEMSVTALA</sequence>
<dbReference type="Proteomes" id="UP000499080">
    <property type="component" value="Unassembled WGS sequence"/>
</dbReference>
<reference evidence="1 2" key="1">
    <citation type="journal article" date="2019" name="Sci. Rep.">
        <title>Orb-weaving spider Araneus ventricosus genome elucidates the spidroin gene catalogue.</title>
        <authorList>
            <person name="Kono N."/>
            <person name="Nakamura H."/>
            <person name="Ohtoshi R."/>
            <person name="Moran D.A.P."/>
            <person name="Shinohara A."/>
            <person name="Yoshida Y."/>
            <person name="Fujiwara M."/>
            <person name="Mori M."/>
            <person name="Tomita M."/>
            <person name="Arakawa K."/>
        </authorList>
    </citation>
    <scope>NUCLEOTIDE SEQUENCE [LARGE SCALE GENOMIC DNA]</scope>
</reference>
<proteinExistence type="predicted"/>
<evidence type="ECO:0000313" key="1">
    <source>
        <dbReference type="EMBL" id="GBN57813.1"/>
    </source>
</evidence>
<accession>A0A4Y2Q3T2</accession>
<protein>
    <submittedName>
        <fullName evidence="1">Uncharacterized protein</fullName>
    </submittedName>
</protein>
<name>A0A4Y2Q3T2_ARAVE</name>
<gene>
    <name evidence="1" type="ORF">AVEN_145646_1</name>
</gene>
<comment type="caution">
    <text evidence="1">The sequence shown here is derived from an EMBL/GenBank/DDBJ whole genome shotgun (WGS) entry which is preliminary data.</text>
</comment>
<keyword evidence="2" id="KW-1185">Reference proteome</keyword>